<feature type="transmembrane region" description="Helical" evidence="1">
    <location>
        <begin position="59"/>
        <end position="83"/>
    </location>
</feature>
<evidence type="ECO:0000256" key="1">
    <source>
        <dbReference type="SAM" id="Phobius"/>
    </source>
</evidence>
<protein>
    <submittedName>
        <fullName evidence="2">Uncharacterized protein</fullName>
    </submittedName>
</protein>
<keyword evidence="3" id="KW-1185">Reference proteome</keyword>
<organism evidence="2 3">
    <name type="scientific">Didymella glomerata</name>
    <dbReference type="NCBI Taxonomy" id="749621"/>
    <lineage>
        <taxon>Eukaryota</taxon>
        <taxon>Fungi</taxon>
        <taxon>Dikarya</taxon>
        <taxon>Ascomycota</taxon>
        <taxon>Pezizomycotina</taxon>
        <taxon>Dothideomycetes</taxon>
        <taxon>Pleosporomycetidae</taxon>
        <taxon>Pleosporales</taxon>
        <taxon>Pleosporineae</taxon>
        <taxon>Didymellaceae</taxon>
        <taxon>Didymella</taxon>
    </lineage>
</organism>
<accession>A0A9W8X5J1</accession>
<evidence type="ECO:0000313" key="3">
    <source>
        <dbReference type="Proteomes" id="UP001140562"/>
    </source>
</evidence>
<proteinExistence type="predicted"/>
<keyword evidence="1" id="KW-0812">Transmembrane</keyword>
<feature type="transmembrane region" description="Helical" evidence="1">
    <location>
        <begin position="27"/>
        <end position="47"/>
    </location>
</feature>
<feature type="transmembrane region" description="Helical" evidence="1">
    <location>
        <begin position="116"/>
        <end position="137"/>
    </location>
</feature>
<keyword evidence="1" id="KW-1133">Transmembrane helix</keyword>
<dbReference type="EMBL" id="JAPEUV010000012">
    <property type="protein sequence ID" value="KAJ4341220.1"/>
    <property type="molecule type" value="Genomic_DNA"/>
</dbReference>
<gene>
    <name evidence="2" type="ORF">N0V87_001961</name>
</gene>
<keyword evidence="1" id="KW-0472">Membrane</keyword>
<dbReference type="OrthoDB" id="3779192at2759"/>
<evidence type="ECO:0000313" key="2">
    <source>
        <dbReference type="EMBL" id="KAJ4341220.1"/>
    </source>
</evidence>
<reference evidence="2" key="1">
    <citation type="submission" date="2022-10" db="EMBL/GenBank/DDBJ databases">
        <title>Tapping the CABI collections for fungal endophytes: first genome assemblies for Collariella, Neodidymelliopsis, Ascochyta clinopodiicola, Didymella pomorum, Didymosphaeria variabile, Neocosmospora piperis and Neocucurbitaria cava.</title>
        <authorList>
            <person name="Hill R."/>
        </authorList>
    </citation>
    <scope>NUCLEOTIDE SEQUENCE</scope>
    <source>
        <strain evidence="2">IMI 360193</strain>
    </source>
</reference>
<name>A0A9W8X5J1_9PLEO</name>
<dbReference type="Proteomes" id="UP001140562">
    <property type="component" value="Unassembled WGS sequence"/>
</dbReference>
<sequence>MIHSKLGDDNLSWSQFIKAAQHGTTRIWVLVATSLLTTFTTLAVIMSNRYYWLRLSAPAVLSLEAVPTTATIITFACALSISIDLDAFISPPLSTFNSADLSFFAKLEPLSRGLTLTSSVTLSLLLITSTAHLIIFLKQRRKEKDTRSFEPTVSALGMSHGFAALHPAPRTSRPPIPTIYGPYQTFKKGSGALQAFVQQPEAAYRPSALRRDTSAGGMVSKHVGFADEGAWMARKSGSRWSVSTASPRRVEGDILRLLEVRKAKEVKMKRTRRAVPVRPASAAWYAGETGAMHIGQRCV</sequence>
<dbReference type="AlphaFoldDB" id="A0A9W8X5J1"/>
<comment type="caution">
    <text evidence="2">The sequence shown here is derived from an EMBL/GenBank/DDBJ whole genome shotgun (WGS) entry which is preliminary data.</text>
</comment>